<reference evidence="2" key="1">
    <citation type="journal article" date="2014" name="Int. J. Syst. Evol. Microbiol.">
        <title>Complete genome sequence of Corynebacterium casei LMG S-19264T (=DSM 44701T), isolated from a smear-ripened cheese.</title>
        <authorList>
            <consortium name="US DOE Joint Genome Institute (JGI-PGF)"/>
            <person name="Walter F."/>
            <person name="Albersmeier A."/>
            <person name="Kalinowski J."/>
            <person name="Ruckert C."/>
        </authorList>
    </citation>
    <scope>NUCLEOTIDE SEQUENCE</scope>
    <source>
        <strain evidence="2">CGMCC 1.15367</strain>
    </source>
</reference>
<comment type="caution">
    <text evidence="2">The sequence shown here is derived from an EMBL/GenBank/DDBJ whole genome shotgun (WGS) entry which is preliminary data.</text>
</comment>
<feature type="region of interest" description="Disordered" evidence="1">
    <location>
        <begin position="79"/>
        <end position="108"/>
    </location>
</feature>
<organism evidence="2 3">
    <name type="scientific">Aureimonas endophytica</name>
    <dbReference type="NCBI Taxonomy" id="2027858"/>
    <lineage>
        <taxon>Bacteria</taxon>
        <taxon>Pseudomonadati</taxon>
        <taxon>Pseudomonadota</taxon>
        <taxon>Alphaproteobacteria</taxon>
        <taxon>Hyphomicrobiales</taxon>
        <taxon>Aurantimonadaceae</taxon>
        <taxon>Aureimonas</taxon>
    </lineage>
</organism>
<dbReference type="RefSeq" id="WP_188913537.1">
    <property type="nucleotide sequence ID" value="NZ_BMIQ01000015.1"/>
</dbReference>
<evidence type="ECO:0008006" key="4">
    <source>
        <dbReference type="Google" id="ProtNLM"/>
    </source>
</evidence>
<evidence type="ECO:0000256" key="1">
    <source>
        <dbReference type="SAM" id="MobiDB-lite"/>
    </source>
</evidence>
<sequence>MEKETSLQPTDLPPSLEKALQEAFTKGALISEPDAARVIGISTTTLRREAVSGKIENTRRGTRRAYTIEALRDYLAPIEPLKSDPQRETANVSRRRSASAAAENHQASRRLDALAAKLRVKKRQAYARRVDDEGKGR</sequence>
<dbReference type="Proteomes" id="UP000644699">
    <property type="component" value="Unassembled WGS sequence"/>
</dbReference>
<evidence type="ECO:0000313" key="3">
    <source>
        <dbReference type="Proteomes" id="UP000644699"/>
    </source>
</evidence>
<accession>A0A917A3M5</accession>
<dbReference type="AlphaFoldDB" id="A0A917A3M5"/>
<protein>
    <recommendedName>
        <fullName evidence="4">Helix-turn-helix domain-containing protein</fullName>
    </recommendedName>
</protein>
<keyword evidence="3" id="KW-1185">Reference proteome</keyword>
<evidence type="ECO:0000313" key="2">
    <source>
        <dbReference type="EMBL" id="GGE24915.1"/>
    </source>
</evidence>
<dbReference type="EMBL" id="BMIQ01000015">
    <property type="protein sequence ID" value="GGE24915.1"/>
    <property type="molecule type" value="Genomic_DNA"/>
</dbReference>
<gene>
    <name evidence="2" type="ORF">GCM10011390_50450</name>
</gene>
<name>A0A917A3M5_9HYPH</name>
<reference evidence="2" key="2">
    <citation type="submission" date="2020-09" db="EMBL/GenBank/DDBJ databases">
        <authorList>
            <person name="Sun Q."/>
            <person name="Zhou Y."/>
        </authorList>
    </citation>
    <scope>NUCLEOTIDE SEQUENCE</scope>
    <source>
        <strain evidence="2">CGMCC 1.15367</strain>
    </source>
</reference>
<proteinExistence type="predicted"/>